<evidence type="ECO:0000313" key="11">
    <source>
        <dbReference type="Proteomes" id="UP000472320"/>
    </source>
</evidence>
<dbReference type="Pfam" id="PF16874">
    <property type="entry name" value="Glyco_hydro_36C"/>
    <property type="match status" value="1"/>
</dbReference>
<dbReference type="PROSITE" id="PS00512">
    <property type="entry name" value="ALPHA_GALACTOSIDASE"/>
    <property type="match status" value="1"/>
</dbReference>
<dbReference type="Gene3D" id="2.70.98.60">
    <property type="entry name" value="alpha-galactosidase from lactobacil brevis"/>
    <property type="match status" value="1"/>
</dbReference>
<dbReference type="InterPro" id="IPR038417">
    <property type="entry name" value="Alpga-gal_N_sf"/>
</dbReference>
<feature type="active site" description="Nucleophile" evidence="6">
    <location>
        <position position="482"/>
    </location>
</feature>
<dbReference type="InterPro" id="IPR000111">
    <property type="entry name" value="Glyco_hydro_27/36_CS"/>
</dbReference>
<sequence length="743" mass="81868">MTGTNETRRKVFLGLLGSAASLAFTGGARARALVDDAGKVFRFDGGGSSYAFGVNAEGQLQSLYWGPALDASDKLPAAVIVEGNSSNEVPIAVTPYEFAGFGGGLTTEPALKVRFPDGVRDLDLRYTGHQFRGDQLLVQLKDVKRAVHVSLTYAMDEATGILARSAVVENRTGSWIQVDQMAAACVNLPYSDDYQLSFLSGRWAGEFMLQTRAVTPGAFFVESRKGVTSHQSNPWIALSRNTTGEEAGPVWFGALGWSGSWRINVEMDAMGGVHATAGYNPFDFNYRLKPGESLASPVFYAGFSNEGFGGASRVFHRFQREKILPNAPVPRLRPVLYNSWEATFFDVNEAGQMALAEKAASIGVERFVVDDGWFGARNNDKTGLGDWVVNRKKFPNGLGPLIKHVNGLGMQFGLWVEPEMVNPDSDLYRAHPDWVINFPGRQRSEARNQLVLNLARKDVCEHLLKVLDDLVSSNNIEYLKWDHNRTWSEPGWPEVAPDEQQRLYVAYVDNLYRLLAELRRRHPRLEIESCASGGGRVDLGIMKLTEQVWTSDNTDPYDRLVIQDGFSHAYSPAIMMAWVTDSPNFVNRRVTSLDYRFLSAMQGGLGIGANLKHWTEDDFAKAKRLVAEYKRIRSTVQLGNLYRLVSPGNGAPRSATLSVSQDRKQAVLFAFLHSSMMRSAQPMIQLRGLLPDAVYTLRAISGAAAAGTPSKASGAYWMGNGLKAALEGDFQAAAFVLEAEGFR</sequence>
<evidence type="ECO:0000256" key="3">
    <source>
        <dbReference type="ARBA" id="ARBA00022801"/>
    </source>
</evidence>
<comment type="caution">
    <text evidence="10">The sequence shown here is derived from an EMBL/GenBank/DDBJ whole genome shotgun (WGS) entry which is preliminary data.</text>
</comment>
<keyword evidence="3 5" id="KW-0378">Hydrolase</keyword>
<feature type="binding site" evidence="7">
    <location>
        <position position="530"/>
    </location>
    <ligand>
        <name>substrate</name>
    </ligand>
</feature>
<evidence type="ECO:0000256" key="2">
    <source>
        <dbReference type="ARBA" id="ARBA00012755"/>
    </source>
</evidence>
<dbReference type="RefSeq" id="WP_155454996.1">
    <property type="nucleotide sequence ID" value="NZ_WNKX01000011.1"/>
</dbReference>
<dbReference type="PIRSF" id="PIRSF005536">
    <property type="entry name" value="Agal"/>
    <property type="match status" value="1"/>
</dbReference>
<dbReference type="InterPro" id="IPR013780">
    <property type="entry name" value="Glyco_hydro_b"/>
</dbReference>
<organism evidence="10 11">
    <name type="scientific">Massilia eburnea</name>
    <dbReference type="NCBI Taxonomy" id="1776165"/>
    <lineage>
        <taxon>Bacteria</taxon>
        <taxon>Pseudomonadati</taxon>
        <taxon>Pseudomonadota</taxon>
        <taxon>Betaproteobacteria</taxon>
        <taxon>Burkholderiales</taxon>
        <taxon>Oxalobacteraceae</taxon>
        <taxon>Telluria group</taxon>
        <taxon>Massilia</taxon>
    </lineage>
</organism>
<evidence type="ECO:0000256" key="7">
    <source>
        <dbReference type="PIRSR" id="PIRSR005536-2"/>
    </source>
</evidence>
<dbReference type="Gene3D" id="3.20.20.70">
    <property type="entry name" value="Aldolase class I"/>
    <property type="match status" value="1"/>
</dbReference>
<evidence type="ECO:0000313" key="10">
    <source>
        <dbReference type="EMBL" id="MTW12055.1"/>
    </source>
</evidence>
<dbReference type="GO" id="GO:0016052">
    <property type="term" value="P:carbohydrate catabolic process"/>
    <property type="evidence" value="ECO:0007669"/>
    <property type="project" value="InterPro"/>
</dbReference>
<dbReference type="Proteomes" id="UP000472320">
    <property type="component" value="Unassembled WGS sequence"/>
</dbReference>
<dbReference type="InterPro" id="IPR002252">
    <property type="entry name" value="Glyco_hydro_36"/>
</dbReference>
<evidence type="ECO:0000256" key="4">
    <source>
        <dbReference type="ARBA" id="ARBA00023295"/>
    </source>
</evidence>
<dbReference type="EMBL" id="WNKX01000011">
    <property type="protein sequence ID" value="MTW12055.1"/>
    <property type="molecule type" value="Genomic_DNA"/>
</dbReference>
<dbReference type="PANTHER" id="PTHR43053">
    <property type="entry name" value="GLYCOSIDASE FAMILY 31"/>
    <property type="match status" value="1"/>
</dbReference>
<keyword evidence="11" id="KW-1185">Reference proteome</keyword>
<dbReference type="PRINTS" id="PR00743">
    <property type="entry name" value="GLHYDRLASE36"/>
</dbReference>
<dbReference type="PROSITE" id="PS51318">
    <property type="entry name" value="TAT"/>
    <property type="match status" value="1"/>
</dbReference>
<dbReference type="SUPFAM" id="SSF51445">
    <property type="entry name" value="(Trans)glycosidases"/>
    <property type="match status" value="1"/>
</dbReference>
<accession>A0A6L6QIN7</accession>
<feature type="domain" description="Glycosyl hydrolase family 36 C-terminal" evidence="8">
    <location>
        <begin position="654"/>
        <end position="737"/>
    </location>
</feature>
<evidence type="ECO:0000259" key="9">
    <source>
        <dbReference type="Pfam" id="PF16875"/>
    </source>
</evidence>
<dbReference type="InterPro" id="IPR031705">
    <property type="entry name" value="Glyco_hydro_36_C"/>
</dbReference>
<feature type="binding site" evidence="7">
    <location>
        <position position="203"/>
    </location>
    <ligand>
        <name>substrate</name>
    </ligand>
</feature>
<dbReference type="Gene3D" id="2.60.40.1180">
    <property type="entry name" value="Golgi alpha-mannosidase II"/>
    <property type="match status" value="1"/>
</dbReference>
<evidence type="ECO:0000256" key="1">
    <source>
        <dbReference type="ARBA" id="ARBA00001255"/>
    </source>
</evidence>
<dbReference type="InterPro" id="IPR031704">
    <property type="entry name" value="Glyco_hydro_36_N"/>
</dbReference>
<dbReference type="CDD" id="cd14791">
    <property type="entry name" value="GH36"/>
    <property type="match status" value="1"/>
</dbReference>
<dbReference type="GO" id="GO:0004557">
    <property type="term" value="F:alpha-galactosidase activity"/>
    <property type="evidence" value="ECO:0007669"/>
    <property type="project" value="UniProtKB-UniRule"/>
</dbReference>
<feature type="active site" description="Proton donor" evidence="6">
    <location>
        <position position="552"/>
    </location>
</feature>
<dbReference type="FunFam" id="3.20.20.70:FF:000118">
    <property type="entry name" value="Alpha-galactosidase"/>
    <property type="match status" value="1"/>
</dbReference>
<feature type="binding site" evidence="7">
    <location>
        <position position="552"/>
    </location>
    <ligand>
        <name>substrate</name>
    </ligand>
</feature>
<gene>
    <name evidence="10" type="ORF">GM658_15725</name>
</gene>
<evidence type="ECO:0000256" key="5">
    <source>
        <dbReference type="PIRNR" id="PIRNR005536"/>
    </source>
</evidence>
<dbReference type="AlphaFoldDB" id="A0A6L6QIN7"/>
<dbReference type="EC" id="3.2.1.22" evidence="2 5"/>
<evidence type="ECO:0000259" key="8">
    <source>
        <dbReference type="Pfam" id="PF16874"/>
    </source>
</evidence>
<keyword evidence="4 5" id="KW-0326">Glycosidase</keyword>
<protein>
    <recommendedName>
        <fullName evidence="2 5">Alpha-galactosidase</fullName>
        <ecNumber evidence="2 5">3.2.1.22</ecNumber>
    </recommendedName>
</protein>
<feature type="domain" description="Glycosyl hydrolase family 36 N-terminal" evidence="9">
    <location>
        <begin position="58"/>
        <end position="289"/>
    </location>
</feature>
<dbReference type="Pfam" id="PF16875">
    <property type="entry name" value="Glyco_hydro_36N"/>
    <property type="match status" value="1"/>
</dbReference>
<dbReference type="OrthoDB" id="9758822at2"/>
<evidence type="ECO:0000256" key="6">
    <source>
        <dbReference type="PIRSR" id="PIRSR005536-1"/>
    </source>
</evidence>
<name>A0A6L6QIN7_9BURK</name>
<dbReference type="InterPro" id="IPR006311">
    <property type="entry name" value="TAT_signal"/>
</dbReference>
<comment type="catalytic activity">
    <reaction evidence="1 5">
        <text>Hydrolysis of terminal, non-reducing alpha-D-galactose residues in alpha-D-galactosides, including galactose oligosaccharides, galactomannans and galactolipids.</text>
        <dbReference type="EC" id="3.2.1.22"/>
    </reaction>
</comment>
<comment type="similarity">
    <text evidence="5">Belongs to the glycosyl hydrolase.</text>
</comment>
<dbReference type="InterPro" id="IPR017853">
    <property type="entry name" value="GH"/>
</dbReference>
<feature type="binding site" evidence="7">
    <location>
        <begin position="370"/>
        <end position="371"/>
    </location>
    <ligand>
        <name>substrate</name>
    </ligand>
</feature>
<feature type="binding site" evidence="7">
    <location>
        <begin position="480"/>
        <end position="484"/>
    </location>
    <ligand>
        <name>substrate</name>
    </ligand>
</feature>
<dbReference type="PANTHER" id="PTHR43053:SF3">
    <property type="entry name" value="ALPHA-GALACTOSIDASE C-RELATED"/>
    <property type="match status" value="1"/>
</dbReference>
<reference evidence="10 11" key="1">
    <citation type="submission" date="2019-11" db="EMBL/GenBank/DDBJ databases">
        <title>Type strains purchased from KCTC, JCM and DSMZ.</title>
        <authorList>
            <person name="Lu H."/>
        </authorList>
    </citation>
    <scope>NUCLEOTIDE SEQUENCE [LARGE SCALE GENOMIC DNA]</scope>
    <source>
        <strain evidence="10 11">JCM 31587</strain>
    </source>
</reference>
<dbReference type="InterPro" id="IPR013785">
    <property type="entry name" value="Aldolase_TIM"/>
</dbReference>
<proteinExistence type="inferred from homology"/>
<dbReference type="InterPro" id="IPR050985">
    <property type="entry name" value="Alpha-glycosidase_related"/>
</dbReference>
<dbReference type="Pfam" id="PF02065">
    <property type="entry name" value="Melibiase"/>
    <property type="match status" value="1"/>
</dbReference>
<feature type="binding site" evidence="7">
    <location>
        <position position="447"/>
    </location>
    <ligand>
        <name>substrate</name>
    </ligand>
</feature>